<keyword evidence="6 7" id="KW-0503">Monooxygenase</keyword>
<proteinExistence type="inferred from homology"/>
<evidence type="ECO:0000256" key="3">
    <source>
        <dbReference type="ARBA" id="ARBA00022723"/>
    </source>
</evidence>
<dbReference type="Pfam" id="PF00067">
    <property type="entry name" value="p450"/>
    <property type="match status" value="1"/>
</dbReference>
<gene>
    <name evidence="8" type="ORF">GCM10010334_07820</name>
</gene>
<dbReference type="EMBL" id="BMVC01000001">
    <property type="protein sequence ID" value="GHC80638.1"/>
    <property type="molecule type" value="Genomic_DNA"/>
</dbReference>
<dbReference type="InterPro" id="IPR002397">
    <property type="entry name" value="Cyt_P450_B"/>
</dbReference>
<dbReference type="PROSITE" id="PS00086">
    <property type="entry name" value="CYTOCHROME_P450"/>
    <property type="match status" value="1"/>
</dbReference>
<evidence type="ECO:0000256" key="4">
    <source>
        <dbReference type="ARBA" id="ARBA00023002"/>
    </source>
</evidence>
<reference evidence="8" key="1">
    <citation type="journal article" date="2014" name="Int. J. Syst. Evol. Microbiol.">
        <title>Complete genome sequence of Corynebacterium casei LMG S-19264T (=DSM 44701T), isolated from a smear-ripened cheese.</title>
        <authorList>
            <consortium name="US DOE Joint Genome Institute (JGI-PGF)"/>
            <person name="Walter F."/>
            <person name="Albersmeier A."/>
            <person name="Kalinowski J."/>
            <person name="Ruckert C."/>
        </authorList>
    </citation>
    <scope>NUCLEOTIDE SEQUENCE</scope>
    <source>
        <strain evidence="8">JCM 4637</strain>
    </source>
</reference>
<dbReference type="Proteomes" id="UP000638353">
    <property type="component" value="Unassembled WGS sequence"/>
</dbReference>
<dbReference type="GO" id="GO:0004497">
    <property type="term" value="F:monooxygenase activity"/>
    <property type="evidence" value="ECO:0007669"/>
    <property type="project" value="UniProtKB-KW"/>
</dbReference>
<comment type="caution">
    <text evidence="8">The sequence shown here is derived from an EMBL/GenBank/DDBJ whole genome shotgun (WGS) entry which is preliminary data.</text>
</comment>
<evidence type="ECO:0000256" key="5">
    <source>
        <dbReference type="ARBA" id="ARBA00023004"/>
    </source>
</evidence>
<reference evidence="8" key="2">
    <citation type="submission" date="2020-09" db="EMBL/GenBank/DDBJ databases">
        <authorList>
            <person name="Sun Q."/>
            <person name="Ohkuma M."/>
        </authorList>
    </citation>
    <scope>NUCLEOTIDE SEQUENCE</scope>
    <source>
        <strain evidence="8">JCM 4637</strain>
    </source>
</reference>
<dbReference type="PANTHER" id="PTHR46696:SF1">
    <property type="entry name" value="CYTOCHROME P450 YJIB-RELATED"/>
    <property type="match status" value="1"/>
</dbReference>
<evidence type="ECO:0000256" key="7">
    <source>
        <dbReference type="RuleBase" id="RU000461"/>
    </source>
</evidence>
<dbReference type="PRINTS" id="PR00385">
    <property type="entry name" value="P450"/>
</dbReference>
<keyword evidence="4 7" id="KW-0560">Oxidoreductase</keyword>
<accession>A0A918WTU7</accession>
<comment type="similarity">
    <text evidence="1 7">Belongs to the cytochrome P450 family.</text>
</comment>
<protein>
    <submittedName>
        <fullName evidence="8">Cytochrome P450</fullName>
    </submittedName>
</protein>
<evidence type="ECO:0000313" key="9">
    <source>
        <dbReference type="Proteomes" id="UP000638353"/>
    </source>
</evidence>
<keyword evidence="2 7" id="KW-0349">Heme</keyword>
<sequence>MTESPVAPAGPMTPVVFPQNRTCPYDPAPGYDPVRATGRPLNRVEIFDGTEVWMVTGLAEARALLADQRLSSARERPDFPVFAKRLVGVERRRVELLGVDDPEHNAQRRKLIPGFTLKRTAGLRPAIQATVDRLLDDMVAQGSNSADLVSAFALPVPSIVICALLGVPYEDHDFFEEASRRLLRGPGREDVEAARDALDAYLNALVDRKQASEPGLPAGLLDDMIGVFDDREELVNLALILLLAGHETTANMIALGTYTLLEHPDQLARFRDADPAGVSRAVEELLRFLSIADGMSRLATEDIEIAGETIRAGEAVIFSTSLINRDPDVYASPDALDLTRTDRHLAFGFGIHQCLGQNLARAEMEIALPALFRRLPNLRLGVPADEIPCKPGDTIQGLAELPVAW</sequence>
<keyword evidence="5 7" id="KW-0408">Iron</keyword>
<dbReference type="GO" id="GO:0016705">
    <property type="term" value="F:oxidoreductase activity, acting on paired donors, with incorporation or reduction of molecular oxygen"/>
    <property type="evidence" value="ECO:0007669"/>
    <property type="project" value="InterPro"/>
</dbReference>
<evidence type="ECO:0000313" key="8">
    <source>
        <dbReference type="EMBL" id="GHC80638.1"/>
    </source>
</evidence>
<dbReference type="CDD" id="cd11030">
    <property type="entry name" value="CYP105-like"/>
    <property type="match status" value="1"/>
</dbReference>
<keyword evidence="3 7" id="KW-0479">Metal-binding</keyword>
<dbReference type="InterPro" id="IPR017972">
    <property type="entry name" value="Cyt_P450_CS"/>
</dbReference>
<dbReference type="PRINTS" id="PR00359">
    <property type="entry name" value="BP450"/>
</dbReference>
<organism evidence="8 9">
    <name type="scientific">Streptomyces finlayi</name>
    <dbReference type="NCBI Taxonomy" id="67296"/>
    <lineage>
        <taxon>Bacteria</taxon>
        <taxon>Bacillati</taxon>
        <taxon>Actinomycetota</taxon>
        <taxon>Actinomycetes</taxon>
        <taxon>Kitasatosporales</taxon>
        <taxon>Streptomycetaceae</taxon>
        <taxon>Streptomyces</taxon>
    </lineage>
</organism>
<dbReference type="PANTHER" id="PTHR46696">
    <property type="entry name" value="P450, PUTATIVE (EUROFUNG)-RELATED"/>
    <property type="match status" value="1"/>
</dbReference>
<dbReference type="GO" id="GO:0005506">
    <property type="term" value="F:iron ion binding"/>
    <property type="evidence" value="ECO:0007669"/>
    <property type="project" value="InterPro"/>
</dbReference>
<dbReference type="FunFam" id="1.10.630.10:FF:000018">
    <property type="entry name" value="Cytochrome P450 monooxygenase"/>
    <property type="match status" value="1"/>
</dbReference>
<dbReference type="AlphaFoldDB" id="A0A918WTU7"/>
<dbReference type="InterPro" id="IPR001128">
    <property type="entry name" value="Cyt_P450"/>
</dbReference>
<evidence type="ECO:0000256" key="6">
    <source>
        <dbReference type="ARBA" id="ARBA00023033"/>
    </source>
</evidence>
<name>A0A918WTU7_9ACTN</name>
<dbReference type="GO" id="GO:0020037">
    <property type="term" value="F:heme binding"/>
    <property type="evidence" value="ECO:0007669"/>
    <property type="project" value="InterPro"/>
</dbReference>
<dbReference type="Gene3D" id="1.10.630.10">
    <property type="entry name" value="Cytochrome P450"/>
    <property type="match status" value="1"/>
</dbReference>
<evidence type="ECO:0000256" key="1">
    <source>
        <dbReference type="ARBA" id="ARBA00010617"/>
    </source>
</evidence>
<dbReference type="SUPFAM" id="SSF48264">
    <property type="entry name" value="Cytochrome P450"/>
    <property type="match status" value="1"/>
</dbReference>
<dbReference type="InterPro" id="IPR036396">
    <property type="entry name" value="Cyt_P450_sf"/>
</dbReference>
<evidence type="ECO:0000256" key="2">
    <source>
        <dbReference type="ARBA" id="ARBA00022617"/>
    </source>
</evidence>